<evidence type="ECO:0000313" key="2">
    <source>
        <dbReference type="Proteomes" id="UP000772434"/>
    </source>
</evidence>
<reference evidence="1" key="1">
    <citation type="submission" date="2020-11" db="EMBL/GenBank/DDBJ databases">
        <authorList>
            <consortium name="DOE Joint Genome Institute"/>
            <person name="Ahrendt S."/>
            <person name="Riley R."/>
            <person name="Andreopoulos W."/>
            <person name="Labutti K."/>
            <person name="Pangilinan J."/>
            <person name="Ruiz-Duenas F.J."/>
            <person name="Barrasa J.M."/>
            <person name="Sanchez-Garcia M."/>
            <person name="Camarero S."/>
            <person name="Miyauchi S."/>
            <person name="Serrano A."/>
            <person name="Linde D."/>
            <person name="Babiker R."/>
            <person name="Drula E."/>
            <person name="Ayuso-Fernandez I."/>
            <person name="Pacheco R."/>
            <person name="Padilla G."/>
            <person name="Ferreira P."/>
            <person name="Barriuso J."/>
            <person name="Kellner H."/>
            <person name="Castanera R."/>
            <person name="Alfaro M."/>
            <person name="Ramirez L."/>
            <person name="Pisabarro A.G."/>
            <person name="Kuo A."/>
            <person name="Tritt A."/>
            <person name="Lipzen A."/>
            <person name="He G."/>
            <person name="Yan M."/>
            <person name="Ng V."/>
            <person name="Cullen D."/>
            <person name="Martin F."/>
            <person name="Rosso M.-N."/>
            <person name="Henrissat B."/>
            <person name="Hibbett D."/>
            <person name="Martinez A.T."/>
            <person name="Grigoriev I.V."/>
        </authorList>
    </citation>
    <scope>NUCLEOTIDE SEQUENCE</scope>
    <source>
        <strain evidence="1">AH 40177</strain>
    </source>
</reference>
<organism evidence="1 2">
    <name type="scientific">Rhodocollybia butyracea</name>
    <dbReference type="NCBI Taxonomy" id="206335"/>
    <lineage>
        <taxon>Eukaryota</taxon>
        <taxon>Fungi</taxon>
        <taxon>Dikarya</taxon>
        <taxon>Basidiomycota</taxon>
        <taxon>Agaricomycotina</taxon>
        <taxon>Agaricomycetes</taxon>
        <taxon>Agaricomycetidae</taxon>
        <taxon>Agaricales</taxon>
        <taxon>Marasmiineae</taxon>
        <taxon>Omphalotaceae</taxon>
        <taxon>Rhodocollybia</taxon>
    </lineage>
</organism>
<comment type="caution">
    <text evidence="1">The sequence shown here is derived from an EMBL/GenBank/DDBJ whole genome shotgun (WGS) entry which is preliminary data.</text>
</comment>
<evidence type="ECO:0000313" key="1">
    <source>
        <dbReference type="EMBL" id="KAF9059222.1"/>
    </source>
</evidence>
<keyword evidence="2" id="KW-1185">Reference proteome</keyword>
<gene>
    <name evidence="1" type="ORF">BDP27DRAFT_1501771</name>
</gene>
<dbReference type="AlphaFoldDB" id="A0A9P5TYE2"/>
<sequence>SKLASFSLPHFSTASLRASALALVRCLFKCYGRAFCTPLTMSLSKEEVDKNRIDTVNVIPTPTPVRKDSSPTLSWMRDWHWRIASYPLSWFGLNRQQFTEARLDSPYASSSLPASMLHPGKRFGIAPVESMLLCTTGRKNCGLSSTETRVIACRASQVGDLGPQILSVLTNFQVPRRTEISMYDTIAKMETGWTITKAALP</sequence>
<proteinExistence type="predicted"/>
<protein>
    <submittedName>
        <fullName evidence="1">Uncharacterized protein</fullName>
    </submittedName>
</protein>
<feature type="non-terminal residue" evidence="1">
    <location>
        <position position="1"/>
    </location>
</feature>
<dbReference type="EMBL" id="JADNRY010000316">
    <property type="protein sequence ID" value="KAF9059222.1"/>
    <property type="molecule type" value="Genomic_DNA"/>
</dbReference>
<dbReference type="Proteomes" id="UP000772434">
    <property type="component" value="Unassembled WGS sequence"/>
</dbReference>
<accession>A0A9P5TYE2</accession>
<name>A0A9P5TYE2_9AGAR</name>